<dbReference type="Proteomes" id="UP000249723">
    <property type="component" value="Unassembled WGS sequence"/>
</dbReference>
<accession>A0A2X0KNP3</accession>
<comment type="similarity">
    <text evidence="1">Belongs to the short-chain dehydrogenases/reductases (SDR) family.</text>
</comment>
<dbReference type="OrthoDB" id="5371740at2759"/>
<evidence type="ECO:0000256" key="2">
    <source>
        <dbReference type="ARBA" id="ARBA00023002"/>
    </source>
</evidence>
<dbReference type="EMBL" id="FMWP01000048">
    <property type="protein sequence ID" value="SCZ93608.1"/>
    <property type="molecule type" value="Genomic_DNA"/>
</dbReference>
<organism evidence="4 5">
    <name type="scientific">Microbotryum saponariae</name>
    <dbReference type="NCBI Taxonomy" id="289078"/>
    <lineage>
        <taxon>Eukaryota</taxon>
        <taxon>Fungi</taxon>
        <taxon>Dikarya</taxon>
        <taxon>Basidiomycota</taxon>
        <taxon>Pucciniomycotina</taxon>
        <taxon>Microbotryomycetes</taxon>
        <taxon>Microbotryales</taxon>
        <taxon>Microbotryaceae</taxon>
        <taxon>Microbotryum</taxon>
    </lineage>
</organism>
<name>A0A2X0KNP3_9BASI</name>
<evidence type="ECO:0000313" key="4">
    <source>
        <dbReference type="EMBL" id="SCZ93608.1"/>
    </source>
</evidence>
<evidence type="ECO:0000256" key="1">
    <source>
        <dbReference type="ARBA" id="ARBA00006484"/>
    </source>
</evidence>
<protein>
    <submittedName>
        <fullName evidence="4">BZ3500_MvSof-1268-A1-R1_Chr6-3g08769 protein</fullName>
    </submittedName>
</protein>
<dbReference type="AlphaFoldDB" id="A0A2X0KNP3"/>
<dbReference type="PRINTS" id="PR00081">
    <property type="entry name" value="GDHRDH"/>
</dbReference>
<dbReference type="InterPro" id="IPR002347">
    <property type="entry name" value="SDR_fam"/>
</dbReference>
<keyword evidence="2" id="KW-0560">Oxidoreductase</keyword>
<evidence type="ECO:0000313" key="5">
    <source>
        <dbReference type="Proteomes" id="UP000249723"/>
    </source>
</evidence>
<dbReference type="GO" id="GO:0016616">
    <property type="term" value="F:oxidoreductase activity, acting on the CH-OH group of donors, NAD or NADP as acceptor"/>
    <property type="evidence" value="ECO:0007669"/>
    <property type="project" value="TreeGrafter"/>
</dbReference>
<feature type="region of interest" description="Disordered" evidence="3">
    <location>
        <begin position="1"/>
        <end position="47"/>
    </location>
</feature>
<sequence length="414" mass="43685">MSQPTSSKAKTSSSSSGAAPTSTGSSSGSGSNATPSSGPAEVEGVTTIAEQDLEKSNPSLGAYEAAHGGFREAIQKHAEAIDAASTEKTGHNLKGKTVVITGAGSGFGRAFAEKAAGYGAHVVISDLNVKAVQETGHRIQTNGGLVKVYPKPCNTASWDSQIEMFDFAVKHHGVIDVVVANAGVGECGELMHDEFDSKGKLKKPVLTTIEVNLLGAMYTARIGFYHLARNLKNKSKALVFLGSMASQNGLPKGPMYGMAKHGILGFFRSIYYDCEAANIRSNIICPWFIDTGIIAPLNRAGLFGIPLGKIEDVVAGMLKSASDPSFHGYQVAIDANGILAIPFEATSIGLEGYYAEFGNRAIASIKLERKIKDAGLILVATIKYWSPKSLWAKVLVLTVLAALVRRRIVLGRAP</sequence>
<gene>
    <name evidence="4" type="ORF">BZ3500_MVSOF-1268-A1-R1_CHR6-3G08769</name>
</gene>
<dbReference type="PANTHER" id="PTHR44229">
    <property type="entry name" value="15-HYDROXYPROSTAGLANDIN DEHYDROGENASE [NAD(+)]"/>
    <property type="match status" value="1"/>
</dbReference>
<dbReference type="Gene3D" id="3.40.50.720">
    <property type="entry name" value="NAD(P)-binding Rossmann-like Domain"/>
    <property type="match status" value="1"/>
</dbReference>
<dbReference type="GO" id="GO:0005737">
    <property type="term" value="C:cytoplasm"/>
    <property type="evidence" value="ECO:0007669"/>
    <property type="project" value="TreeGrafter"/>
</dbReference>
<reference evidence="5" key="1">
    <citation type="submission" date="2016-10" db="EMBL/GenBank/DDBJ databases">
        <authorList>
            <person name="Jeantristanb JTB J.-T."/>
            <person name="Ricardo R."/>
        </authorList>
    </citation>
    <scope>NUCLEOTIDE SEQUENCE [LARGE SCALE GENOMIC DNA]</scope>
</reference>
<feature type="compositionally biased region" description="Low complexity" evidence="3">
    <location>
        <begin position="1"/>
        <end position="40"/>
    </location>
</feature>
<dbReference type="STRING" id="289078.A0A2X0KNP3"/>
<keyword evidence="5" id="KW-1185">Reference proteome</keyword>
<proteinExistence type="inferred from homology"/>
<dbReference type="SUPFAM" id="SSF51735">
    <property type="entry name" value="NAD(P)-binding Rossmann-fold domains"/>
    <property type="match status" value="1"/>
</dbReference>
<dbReference type="Pfam" id="PF00106">
    <property type="entry name" value="adh_short"/>
    <property type="match status" value="1"/>
</dbReference>
<evidence type="ECO:0000256" key="3">
    <source>
        <dbReference type="SAM" id="MobiDB-lite"/>
    </source>
</evidence>
<dbReference type="InterPro" id="IPR036291">
    <property type="entry name" value="NAD(P)-bd_dom_sf"/>
</dbReference>
<dbReference type="PANTHER" id="PTHR44229:SF4">
    <property type="entry name" value="15-HYDROXYPROSTAGLANDIN DEHYDROGENASE [NAD(+)]"/>
    <property type="match status" value="1"/>
</dbReference>